<dbReference type="AlphaFoldDB" id="A0A7H1BIB2"/>
<evidence type="ECO:0008006" key="3">
    <source>
        <dbReference type="Google" id="ProtNLM"/>
    </source>
</evidence>
<keyword evidence="2" id="KW-1185">Reference proteome</keyword>
<dbReference type="InterPro" id="IPR054058">
    <property type="entry name" value="HTH_67"/>
</dbReference>
<evidence type="ECO:0000313" key="1">
    <source>
        <dbReference type="EMBL" id="QNS08467.1"/>
    </source>
</evidence>
<name>A0A7H1BIB2_9ACTN</name>
<dbReference type="NCBIfam" id="NF047719">
    <property type="entry name" value="SCO6745_fam_HTH"/>
    <property type="match status" value="1"/>
</dbReference>
<dbReference type="EMBL" id="CP061281">
    <property type="protein sequence ID" value="QNS08467.1"/>
    <property type="molecule type" value="Genomic_DNA"/>
</dbReference>
<protein>
    <recommendedName>
        <fullName evidence="3">SalK</fullName>
    </recommendedName>
</protein>
<organism evidence="1 2">
    <name type="scientific">Streptomyces xanthii</name>
    <dbReference type="NCBI Taxonomy" id="2768069"/>
    <lineage>
        <taxon>Bacteria</taxon>
        <taxon>Bacillati</taxon>
        <taxon>Actinomycetota</taxon>
        <taxon>Actinomycetes</taxon>
        <taxon>Kitasatosporales</taxon>
        <taxon>Streptomycetaceae</taxon>
        <taxon>Streptomyces</taxon>
    </lineage>
</organism>
<sequence length="291" mass="30807">MDGGRAREVWQKLEPLHAVTYFAPECVTAHREVGLRGFWMGYFGARAAPLGAVAAGAVEAAFFNFHPAMVRRAIPDAWGFAAPEAVLRARSTAAAEALRRVAPAAVASAERINPLLEQVIAAADGAGRPLFAANRDLALPDDPVGALWQHTTTLREHRGDGHVAALTAEGVSGCESHVLFSACEGTDASILRDNRGWSKDDWQAATDRLAARGLLDGEGRPTAGGRALRDHVESRTDALAVRPYEELGQRGFAQLQELLAPLAEQALASDTIPFPNPMGLPARPAASANGA</sequence>
<dbReference type="Proteomes" id="UP000516428">
    <property type="component" value="Chromosome"/>
</dbReference>
<reference evidence="1 2" key="1">
    <citation type="submission" date="2020-09" db="EMBL/GenBank/DDBJ databases">
        <title>A novel species.</title>
        <authorList>
            <person name="Gao J."/>
        </authorList>
    </citation>
    <scope>NUCLEOTIDE SEQUENCE [LARGE SCALE GENOMIC DNA]</scope>
    <source>
        <strain evidence="1 2">CRXT-Y-14</strain>
    </source>
</reference>
<proteinExistence type="predicted"/>
<gene>
    <name evidence="1" type="ORF">IAG42_01295</name>
</gene>
<accession>A0A7H1BIB2</accession>
<dbReference type="KEGG" id="sxn:IAG42_01295"/>
<evidence type="ECO:0000313" key="2">
    <source>
        <dbReference type="Proteomes" id="UP000516428"/>
    </source>
</evidence>
<dbReference type="Pfam" id="PF21863">
    <property type="entry name" value="HTH_67"/>
    <property type="match status" value="1"/>
</dbReference>